<dbReference type="OMA" id="YSNDIES"/>
<dbReference type="PANTHER" id="PTHR46103">
    <property type="entry name" value="RRNA METHYLTRANSFERASE 1, MITOCHONDRIAL"/>
    <property type="match status" value="1"/>
</dbReference>
<name>A0A075B1P9_ROZAC</name>
<evidence type="ECO:0000259" key="7">
    <source>
        <dbReference type="Pfam" id="PF00588"/>
    </source>
</evidence>
<feature type="domain" description="tRNA/rRNA methyltransferase SpoU type" evidence="7">
    <location>
        <begin position="92"/>
        <end position="240"/>
    </location>
</feature>
<dbReference type="OrthoDB" id="270651at2759"/>
<accession>A0A075B1P9</accession>
<dbReference type="PANTHER" id="PTHR46103:SF1">
    <property type="entry name" value="RRNA METHYLTRANSFERASE 1, MITOCHONDRIAL"/>
    <property type="match status" value="1"/>
</dbReference>
<dbReference type="GO" id="GO:0016435">
    <property type="term" value="F:rRNA (guanine) methyltransferase activity"/>
    <property type="evidence" value="ECO:0007669"/>
    <property type="project" value="TreeGrafter"/>
</dbReference>
<evidence type="ECO:0000256" key="6">
    <source>
        <dbReference type="ARBA" id="ARBA00034881"/>
    </source>
</evidence>
<evidence type="ECO:0000256" key="3">
    <source>
        <dbReference type="ARBA" id="ARBA00022679"/>
    </source>
</evidence>
<keyword evidence="4" id="KW-0809">Transit peptide</keyword>
<evidence type="ECO:0000313" key="10">
    <source>
        <dbReference type="Proteomes" id="UP000030755"/>
    </source>
</evidence>
<dbReference type="InterPro" id="IPR029028">
    <property type="entry name" value="Alpha/beta_knot_MTases"/>
</dbReference>
<protein>
    <recommendedName>
        <fullName evidence="6">rRNA methyltransferase 1, mitochondrial</fullName>
    </recommendedName>
</protein>
<dbReference type="Proteomes" id="UP000030755">
    <property type="component" value="Unassembled WGS sequence"/>
</dbReference>
<dbReference type="InterPro" id="IPR001537">
    <property type="entry name" value="SpoU_MeTrfase"/>
</dbReference>
<keyword evidence="2" id="KW-0489">Methyltransferase</keyword>
<feature type="domain" description="RNA 2-O ribose methyltransferase substrate binding" evidence="8">
    <location>
        <begin position="4"/>
        <end position="49"/>
    </location>
</feature>
<dbReference type="InterPro" id="IPR029026">
    <property type="entry name" value="tRNA_m1G_MTases_N"/>
</dbReference>
<proteinExistence type="predicted"/>
<reference evidence="9 10" key="1">
    <citation type="journal article" date="2013" name="Curr. Biol.">
        <title>Shared signatures of parasitism and phylogenomics unite Cryptomycota and microsporidia.</title>
        <authorList>
            <person name="James T.Y."/>
            <person name="Pelin A."/>
            <person name="Bonen L."/>
            <person name="Ahrendt S."/>
            <person name="Sain D."/>
            <person name="Corradi N."/>
            <person name="Stajich J.E."/>
        </authorList>
    </citation>
    <scope>NUCLEOTIDE SEQUENCE [LARGE SCALE GENOMIC DNA]</scope>
    <source>
        <strain evidence="9 10">CSF55</strain>
    </source>
</reference>
<dbReference type="HOGENOM" id="CLU_1116280_0_0_1"/>
<sequence>MDKQNQDLDILNLAKSINLSFKLVDEKTLRRLTNEEKSHQGVVVSCGPLKQNSVEELGWEPGTNTLIMRTRKNTTALDYQSRHPVPAGRMPLVVVLEHVSCPSNMGMIIRNACCFGADAIVISRDSSPLSATTSFSSGGLMELYGASRVHRASRTILGVLTAARNSGWDIVNTQVHGDTVEQYRNEKRPTILLLGNEATGVSSSVGKLANFNLTIKGSPLPGFENVLDSLNVAVASGILIQSLLPKLKI</sequence>
<dbReference type="EMBL" id="KE560925">
    <property type="protein sequence ID" value="EPZ34713.1"/>
    <property type="molecule type" value="Genomic_DNA"/>
</dbReference>
<organism evidence="9 10">
    <name type="scientific">Rozella allomycis (strain CSF55)</name>
    <dbReference type="NCBI Taxonomy" id="988480"/>
    <lineage>
        <taxon>Eukaryota</taxon>
        <taxon>Fungi</taxon>
        <taxon>Fungi incertae sedis</taxon>
        <taxon>Cryptomycota</taxon>
        <taxon>Cryptomycota incertae sedis</taxon>
        <taxon>Rozella</taxon>
    </lineage>
</organism>
<dbReference type="Gene3D" id="3.40.1280.10">
    <property type="match status" value="1"/>
</dbReference>
<dbReference type="GO" id="GO:0003723">
    <property type="term" value="F:RNA binding"/>
    <property type="evidence" value="ECO:0007669"/>
    <property type="project" value="InterPro"/>
</dbReference>
<evidence type="ECO:0000256" key="5">
    <source>
        <dbReference type="ARBA" id="ARBA00023128"/>
    </source>
</evidence>
<dbReference type="SUPFAM" id="SSF75217">
    <property type="entry name" value="alpha/beta knot"/>
    <property type="match status" value="1"/>
</dbReference>
<dbReference type="Pfam" id="PF08032">
    <property type="entry name" value="SpoU_sub_bind"/>
    <property type="match status" value="1"/>
</dbReference>
<gene>
    <name evidence="9" type="ORF">O9G_004020</name>
</gene>
<evidence type="ECO:0000259" key="8">
    <source>
        <dbReference type="Pfam" id="PF08032"/>
    </source>
</evidence>
<dbReference type="GO" id="GO:0005739">
    <property type="term" value="C:mitochondrion"/>
    <property type="evidence" value="ECO:0007669"/>
    <property type="project" value="UniProtKB-SubCell"/>
</dbReference>
<dbReference type="Pfam" id="PF00588">
    <property type="entry name" value="SpoU_methylase"/>
    <property type="match status" value="1"/>
</dbReference>
<keyword evidence="10" id="KW-1185">Reference proteome</keyword>
<dbReference type="InterPro" id="IPR047182">
    <property type="entry name" value="MRM1"/>
</dbReference>
<keyword evidence="5" id="KW-0496">Mitochondrion</keyword>
<evidence type="ECO:0000256" key="4">
    <source>
        <dbReference type="ARBA" id="ARBA00022946"/>
    </source>
</evidence>
<evidence type="ECO:0000313" key="9">
    <source>
        <dbReference type="EMBL" id="EPZ34713.1"/>
    </source>
</evidence>
<comment type="subcellular location">
    <subcellularLocation>
        <location evidence="1">Mitochondrion</location>
    </subcellularLocation>
</comment>
<keyword evidence="3" id="KW-0808">Transferase</keyword>
<evidence type="ECO:0000256" key="2">
    <source>
        <dbReference type="ARBA" id="ARBA00022603"/>
    </source>
</evidence>
<evidence type="ECO:0000256" key="1">
    <source>
        <dbReference type="ARBA" id="ARBA00004173"/>
    </source>
</evidence>
<dbReference type="AlphaFoldDB" id="A0A075B1P9"/>
<dbReference type="InterPro" id="IPR013123">
    <property type="entry name" value="SpoU_subst-bd"/>
</dbReference>
<dbReference type="STRING" id="988480.A0A075B1P9"/>